<comment type="caution">
    <text evidence="1">The sequence shown here is derived from an EMBL/GenBank/DDBJ whole genome shotgun (WGS) entry which is preliminary data.</text>
</comment>
<dbReference type="PANTHER" id="PTHR38479:SF2">
    <property type="entry name" value="WINGED HELIX DNA-BINDING DOMAIN-CONTAINING PROTEIN"/>
    <property type="match status" value="1"/>
</dbReference>
<reference evidence="1 2" key="1">
    <citation type="submission" date="2018-05" db="EMBL/GenBank/DDBJ databases">
        <title>Genomic Encyclopedia of Archaeal and Bacterial Type Strains, Phase II (KMG-II): from individual species to whole genera.</title>
        <authorList>
            <person name="Goeker M."/>
        </authorList>
    </citation>
    <scope>NUCLEOTIDE SEQUENCE [LARGE SCALE GENOMIC DNA]</scope>
    <source>
        <strain evidence="1 2">DSM 45184</strain>
    </source>
</reference>
<evidence type="ECO:0000313" key="1">
    <source>
        <dbReference type="EMBL" id="PWK47073.1"/>
    </source>
</evidence>
<keyword evidence="1" id="KW-0238">DNA-binding</keyword>
<dbReference type="Proteomes" id="UP000245697">
    <property type="component" value="Unassembled WGS sequence"/>
</dbReference>
<name>A0A316FFD2_9ACTN</name>
<sequence length="375" mass="39913">MSAVKVSLEQVLAWRMRRQFLERPGADSVAAVVGRLCGVQAQVASAAEQAVAVRLSTAGEGPSGEALRRRELIKVWAMRGTLHLLTVDDAASYLSLLAAARTWEKGSWQKTFATAAQVSAIGDAAREILHDRVLTREELTAEIVKQTRDESLTELLGSGWGTVLKPLAWQGYLCNGPNDGSRVTFTSPGSWIDGWTGLPAPDEAAQRVIPAYLGAFGPATMESFDQWLIRGASKKASLRKWFTDLSRSGVLTEISVDGQTAYARTADVDDIATAGPIPPVRLLPAFDQFVLGPGTRDETVIAPERRPLISRTGGWISPVVVAGGRVAGTWESTDNGITVTLFAEAGPVPGDELATEAGHVARITGGGTDLTVVTI</sequence>
<organism evidence="1 2">
    <name type="scientific">Actinoplanes xinjiangensis</name>
    <dbReference type="NCBI Taxonomy" id="512350"/>
    <lineage>
        <taxon>Bacteria</taxon>
        <taxon>Bacillati</taxon>
        <taxon>Actinomycetota</taxon>
        <taxon>Actinomycetes</taxon>
        <taxon>Micromonosporales</taxon>
        <taxon>Micromonosporaceae</taxon>
        <taxon>Actinoplanes</taxon>
    </lineage>
</organism>
<gene>
    <name evidence="1" type="ORF">BC793_108188</name>
</gene>
<dbReference type="EMBL" id="QGGR01000008">
    <property type="protein sequence ID" value="PWK47073.1"/>
    <property type="molecule type" value="Genomic_DNA"/>
</dbReference>
<dbReference type="GO" id="GO:0003677">
    <property type="term" value="F:DNA binding"/>
    <property type="evidence" value="ECO:0007669"/>
    <property type="project" value="UniProtKB-KW"/>
</dbReference>
<accession>A0A316FFD2</accession>
<dbReference type="AlphaFoldDB" id="A0A316FFD2"/>
<proteinExistence type="predicted"/>
<keyword evidence="2" id="KW-1185">Reference proteome</keyword>
<dbReference type="PANTHER" id="PTHR38479">
    <property type="entry name" value="LMO0824 PROTEIN"/>
    <property type="match status" value="1"/>
</dbReference>
<protein>
    <submittedName>
        <fullName evidence="1">Winged helix DNA-binding protein</fullName>
    </submittedName>
</protein>
<evidence type="ECO:0000313" key="2">
    <source>
        <dbReference type="Proteomes" id="UP000245697"/>
    </source>
</evidence>
<dbReference type="Pfam" id="PF06224">
    <property type="entry name" value="AlkZ-like"/>
    <property type="match status" value="1"/>
</dbReference>
<dbReference type="InterPro" id="IPR009351">
    <property type="entry name" value="AlkZ-like"/>
</dbReference>